<feature type="chain" id="PRO_5023818393" evidence="3">
    <location>
        <begin position="20"/>
        <end position="211"/>
    </location>
</feature>
<dbReference type="EMBL" id="CP040449">
    <property type="protein sequence ID" value="QFI53399.1"/>
    <property type="molecule type" value="Genomic_DNA"/>
</dbReference>
<dbReference type="InterPro" id="IPR036430">
    <property type="entry name" value="RNase_T2-like_sf"/>
</dbReference>
<accession>A0A5J6WQN9</accession>
<name>A0A5J6WQN9_9GAMM</name>
<dbReference type="PROSITE" id="PS00530">
    <property type="entry name" value="RNASE_T2_1"/>
    <property type="match status" value="1"/>
</dbReference>
<evidence type="ECO:0000313" key="4">
    <source>
        <dbReference type="EMBL" id="QFI53399.1"/>
    </source>
</evidence>
<keyword evidence="3" id="KW-0732">Signal</keyword>
<proteinExistence type="inferred from homology"/>
<evidence type="ECO:0000256" key="1">
    <source>
        <dbReference type="ARBA" id="ARBA00007469"/>
    </source>
</evidence>
<dbReference type="InterPro" id="IPR018188">
    <property type="entry name" value="RNase_T2_His_AS_1"/>
</dbReference>
<dbReference type="SUPFAM" id="SSF55895">
    <property type="entry name" value="Ribonuclease Rh-like"/>
    <property type="match status" value="1"/>
</dbReference>
<dbReference type="Proteomes" id="UP000594034">
    <property type="component" value="Chromosome"/>
</dbReference>
<dbReference type="InterPro" id="IPR033130">
    <property type="entry name" value="RNase_T2_His_AS_2"/>
</dbReference>
<feature type="signal peptide" evidence="3">
    <location>
        <begin position="1"/>
        <end position="19"/>
    </location>
</feature>
<dbReference type="GO" id="GO:0003723">
    <property type="term" value="F:RNA binding"/>
    <property type="evidence" value="ECO:0007669"/>
    <property type="project" value="InterPro"/>
</dbReference>
<dbReference type="InterPro" id="IPR001568">
    <property type="entry name" value="RNase_T2-like"/>
</dbReference>
<dbReference type="PROSITE" id="PS00531">
    <property type="entry name" value="RNASE_T2_2"/>
    <property type="match status" value="1"/>
</dbReference>
<organism evidence="4 5">
    <name type="scientific">Aeromonas simiae</name>
    <dbReference type="NCBI Taxonomy" id="218936"/>
    <lineage>
        <taxon>Bacteria</taxon>
        <taxon>Pseudomonadati</taxon>
        <taxon>Pseudomonadota</taxon>
        <taxon>Gammaproteobacteria</taxon>
        <taxon>Aeromonadales</taxon>
        <taxon>Aeromonadaceae</taxon>
        <taxon>Aeromonas</taxon>
    </lineage>
</organism>
<dbReference type="RefSeq" id="WP_193003016.1">
    <property type="nucleotide sequence ID" value="NZ_CP040449.1"/>
</dbReference>
<dbReference type="PANTHER" id="PTHR11240:SF22">
    <property type="entry name" value="RIBONUCLEASE T2"/>
    <property type="match status" value="1"/>
</dbReference>
<comment type="similarity">
    <text evidence="1 2">Belongs to the RNase T2 family.</text>
</comment>
<dbReference type="AlphaFoldDB" id="A0A5J6WQN9"/>
<dbReference type="PANTHER" id="PTHR11240">
    <property type="entry name" value="RIBONUCLEASE T2"/>
    <property type="match status" value="1"/>
</dbReference>
<dbReference type="Pfam" id="PF00445">
    <property type="entry name" value="Ribonuclease_T2"/>
    <property type="match status" value="1"/>
</dbReference>
<evidence type="ECO:0000256" key="2">
    <source>
        <dbReference type="RuleBase" id="RU004328"/>
    </source>
</evidence>
<dbReference type="GO" id="GO:0033897">
    <property type="term" value="F:ribonuclease T2 activity"/>
    <property type="evidence" value="ECO:0007669"/>
    <property type="project" value="InterPro"/>
</dbReference>
<sequence>MRHILVLLLGGLLGSQALAGDRPARFDFYALALSWSPEHCVARRNDNQCGRGYGFVLHGLWPQRERGYPADCPGEPWDAAMGKAFPTLYPSAHLYRHEWKKHGTCSGLPQRDYHALAERLKGRLVIPEAYRAPVQPLRRSPAALRRDLLAANNWLKEESIALSCGTGGRFLREIYLCLTPDGKTARACSQEMQRREARLCAQPDFLLRAVR</sequence>
<dbReference type="GO" id="GO:0006401">
    <property type="term" value="P:RNA catabolic process"/>
    <property type="evidence" value="ECO:0007669"/>
    <property type="project" value="UniProtKB-ARBA"/>
</dbReference>
<evidence type="ECO:0000256" key="3">
    <source>
        <dbReference type="SAM" id="SignalP"/>
    </source>
</evidence>
<evidence type="ECO:0000313" key="5">
    <source>
        <dbReference type="Proteomes" id="UP000594034"/>
    </source>
</evidence>
<gene>
    <name evidence="4" type="ORF">FE240_00890</name>
</gene>
<reference evidence="4 5" key="1">
    <citation type="submission" date="2019-05" db="EMBL/GenBank/DDBJ databases">
        <title>OXA-830, a novel chromosomally encoded expanded-spectrum class D beta-lactamase in Aeromonas simiae.</title>
        <authorList>
            <person name="Zhou W."/>
            <person name="Chen Q."/>
        </authorList>
    </citation>
    <scope>NUCLEOTIDE SEQUENCE [LARGE SCALE GENOMIC DNA]</scope>
    <source>
        <strain evidence="4 5">A6</strain>
    </source>
</reference>
<keyword evidence="5" id="KW-1185">Reference proteome</keyword>
<protein>
    <submittedName>
        <fullName evidence="4">Ribonuclease</fullName>
    </submittedName>
</protein>
<dbReference type="Gene3D" id="3.90.730.10">
    <property type="entry name" value="Ribonuclease T2-like"/>
    <property type="match status" value="1"/>
</dbReference>
<dbReference type="KEGG" id="asim:FE240_00890"/>